<dbReference type="Gene3D" id="2.60.120.260">
    <property type="entry name" value="Galactose-binding domain-like"/>
    <property type="match status" value="1"/>
</dbReference>
<name>A0A2U1AVW8_9BACT</name>
<proteinExistence type="predicted"/>
<dbReference type="Gene3D" id="3.20.20.80">
    <property type="entry name" value="Glycosidases"/>
    <property type="match status" value="1"/>
</dbReference>
<dbReference type="PANTHER" id="PTHR12631:SF10">
    <property type="entry name" value="BETA-XYLOSIDASE-LIKE PROTEIN-RELATED"/>
    <property type="match status" value="1"/>
</dbReference>
<reference evidence="1 2" key="1">
    <citation type="submission" date="2018-04" db="EMBL/GenBank/DDBJ databases">
        <title>Genomic Encyclopedia of Type Strains, Phase IV (KMG-IV): sequencing the most valuable type-strain genomes for metagenomic binning, comparative biology and taxonomic classification.</title>
        <authorList>
            <person name="Goeker M."/>
        </authorList>
    </citation>
    <scope>NUCLEOTIDE SEQUENCE [LARGE SCALE GENOMIC DNA]</scope>
    <source>
        <strain evidence="1 2">DSM 14823</strain>
    </source>
</reference>
<organism evidence="1 2">
    <name type="scientific">Victivallis vadensis</name>
    <dbReference type="NCBI Taxonomy" id="172901"/>
    <lineage>
        <taxon>Bacteria</taxon>
        <taxon>Pseudomonadati</taxon>
        <taxon>Lentisphaerota</taxon>
        <taxon>Lentisphaeria</taxon>
        <taxon>Victivallales</taxon>
        <taxon>Victivallaceae</taxon>
        <taxon>Victivallis</taxon>
    </lineage>
</organism>
<dbReference type="SUPFAM" id="SSF51445">
    <property type="entry name" value="(Trans)glycosidases"/>
    <property type="match status" value="1"/>
</dbReference>
<gene>
    <name evidence="1" type="ORF">C8D82_11625</name>
</gene>
<dbReference type="GeneID" id="78295577"/>
<evidence type="ECO:0000313" key="2">
    <source>
        <dbReference type="Proteomes" id="UP000245959"/>
    </source>
</evidence>
<dbReference type="InterPro" id="IPR017853">
    <property type="entry name" value="GH"/>
</dbReference>
<evidence type="ECO:0000313" key="1">
    <source>
        <dbReference type="EMBL" id="PVY40574.1"/>
    </source>
</evidence>
<dbReference type="AlphaFoldDB" id="A0A2U1AVW8"/>
<dbReference type="InterPro" id="IPR051923">
    <property type="entry name" value="Glycosyl_Hydrolase_39"/>
</dbReference>
<dbReference type="EMBL" id="QEKH01000016">
    <property type="protein sequence ID" value="PVY40574.1"/>
    <property type="molecule type" value="Genomic_DNA"/>
</dbReference>
<accession>A0A2U1AVW8</accession>
<dbReference type="Proteomes" id="UP000245959">
    <property type="component" value="Unassembled WGS sequence"/>
</dbReference>
<sequence>MKHHSILIIFGAFLALMPSLLAVRAVPDRESAVYAPDETVRFRLYELPDEAVKIDFRALNLEREPLLAGSAEPGGSIRLEKLPLGYYEFDFTVRDVSGRALTTGRWPFAVIPRINRDKVQWEKNQFGAMVMPHTAYPMADRRRDAEMMNRVGMRFVRGQRLNWVQVQPDEKRAPDWKTADEEVAIYRENGLEIVANTAWPLPRWASAGFGRSKRAVDKMYPADDRLDDIRAFYSELGRRYRGKVAYWEVGNEVDAALFWLGRPEHVESGDKDAIIKDFCDYFVLIAQALKAGDPAAQVGPNTTGRAPDGHTYRDWLRKFLADPAAKREMNFFSTHYRADFDGIRQVFREKGVPAETDVIVTEIGGMGSKVDRTRTEWEQLKGNIRVTYIQCAAGLTAGAKALCKFLLREIPNVHLNEICGMLEKDFRLRPEFVAYATMIRMIGFADPAGERNVVRRADRGWLNCWTFKEADRQINLLVLNDAGQAEVVLDTPDSELLLTDPMGRERTVKSVGGKVKFRLERETPLFVTGRITPEPGPVKYPEPEVVATVNLSVNSGFEEAAEPNRIPGWKVITDELGGKSGSQGGFKVEPDATVKFAGDRSLRMSAAEKTKWYGVMLDIPAEKLPKIGFGQYLELTVRYRIKTDRVQGTGTAVTFSLREKSGRRISWKDSAFEWGTFGWEERTRTFTVDRMGPELGSISVEFYLGQATGTVWLDEVEVTGKLWQKSGADAMRVN</sequence>
<keyword evidence="2" id="KW-1185">Reference proteome</keyword>
<comment type="caution">
    <text evidence="1">The sequence shown here is derived from an EMBL/GenBank/DDBJ whole genome shotgun (WGS) entry which is preliminary data.</text>
</comment>
<dbReference type="GO" id="GO:0004553">
    <property type="term" value="F:hydrolase activity, hydrolyzing O-glycosyl compounds"/>
    <property type="evidence" value="ECO:0007669"/>
    <property type="project" value="TreeGrafter"/>
</dbReference>
<dbReference type="RefSeq" id="WP_116884279.1">
    <property type="nucleotide sequence ID" value="NZ_CAJKCJ010000043.1"/>
</dbReference>
<protein>
    <submittedName>
        <fullName evidence="1">Uncharacterized protein</fullName>
    </submittedName>
</protein>
<dbReference type="PANTHER" id="PTHR12631">
    <property type="entry name" value="ALPHA-L-IDURONIDASE"/>
    <property type="match status" value="1"/>
</dbReference>